<proteinExistence type="predicted"/>
<protein>
    <recommendedName>
        <fullName evidence="1">Transposase IS116/IS110/IS902 C-terminal domain-containing protein</fullName>
    </recommendedName>
</protein>
<dbReference type="Pfam" id="PF02371">
    <property type="entry name" value="Transposase_20"/>
    <property type="match status" value="1"/>
</dbReference>
<gene>
    <name evidence="2" type="ORF">GCM10011328_19960</name>
</gene>
<sequence length="91" mass="10034">MVDTPESVLELNGSIKGLGEVTVASLIAELQELRKMNRRKINALNGVASRTETQEKCGVDEPYLVAGPVYARLYMVALAAMQFIPADKEFY</sequence>
<comment type="caution">
    <text evidence="2">The sequence shown here is derived from an EMBL/GenBank/DDBJ whole genome shotgun (WGS) entry which is preliminary data.</text>
</comment>
<evidence type="ECO:0000313" key="3">
    <source>
        <dbReference type="Proteomes" id="UP000627464"/>
    </source>
</evidence>
<dbReference type="InterPro" id="IPR003346">
    <property type="entry name" value="Transposase_20"/>
</dbReference>
<name>A0ABQ1GJF0_9GAMM</name>
<reference evidence="3" key="1">
    <citation type="journal article" date="2019" name="Int. J. Syst. Evol. Microbiol.">
        <title>The Global Catalogue of Microorganisms (GCM) 10K type strain sequencing project: providing services to taxonomists for standard genome sequencing and annotation.</title>
        <authorList>
            <consortium name="The Broad Institute Genomics Platform"/>
            <consortium name="The Broad Institute Genome Sequencing Center for Infectious Disease"/>
            <person name="Wu L."/>
            <person name="Ma J."/>
        </authorList>
    </citation>
    <scope>NUCLEOTIDE SEQUENCE [LARGE SCALE GENOMIC DNA]</scope>
    <source>
        <strain evidence="3">CGMCC 1.12806</strain>
    </source>
</reference>
<dbReference type="EMBL" id="BMFZ01000004">
    <property type="protein sequence ID" value="GGA44837.1"/>
    <property type="molecule type" value="Genomic_DNA"/>
</dbReference>
<evidence type="ECO:0000313" key="2">
    <source>
        <dbReference type="EMBL" id="GGA44837.1"/>
    </source>
</evidence>
<dbReference type="Proteomes" id="UP000627464">
    <property type="component" value="Unassembled WGS sequence"/>
</dbReference>
<accession>A0ABQ1GJF0</accession>
<keyword evidence="3" id="KW-1185">Reference proteome</keyword>
<feature type="domain" description="Transposase IS116/IS110/IS902 C-terminal" evidence="1">
    <location>
        <begin position="14"/>
        <end position="91"/>
    </location>
</feature>
<evidence type="ECO:0000259" key="1">
    <source>
        <dbReference type="Pfam" id="PF02371"/>
    </source>
</evidence>
<organism evidence="2 3">
    <name type="scientific">Hafnia psychrotolerans</name>
    <dbReference type="NCBI Taxonomy" id="1477018"/>
    <lineage>
        <taxon>Bacteria</taxon>
        <taxon>Pseudomonadati</taxon>
        <taxon>Pseudomonadota</taxon>
        <taxon>Gammaproteobacteria</taxon>
        <taxon>Enterobacterales</taxon>
        <taxon>Hafniaceae</taxon>
        <taxon>Hafnia</taxon>
    </lineage>
</organism>